<keyword evidence="3" id="KW-1185">Reference proteome</keyword>
<gene>
    <name evidence="2" type="ORF">G6O67_004380</name>
</gene>
<evidence type="ECO:0000313" key="3">
    <source>
        <dbReference type="Proteomes" id="UP000557566"/>
    </source>
</evidence>
<dbReference type="Proteomes" id="UP000557566">
    <property type="component" value="Unassembled WGS sequence"/>
</dbReference>
<name>A0A8H4LYN6_9HYPO</name>
<dbReference type="AlphaFoldDB" id="A0A8H4LYN6"/>
<evidence type="ECO:0000313" key="2">
    <source>
        <dbReference type="EMBL" id="KAF4507934.1"/>
    </source>
</evidence>
<feature type="region of interest" description="Disordered" evidence="1">
    <location>
        <begin position="1"/>
        <end position="51"/>
    </location>
</feature>
<protein>
    <submittedName>
        <fullName evidence="2">Uncharacterized protein</fullName>
    </submittedName>
</protein>
<reference evidence="2 3" key="1">
    <citation type="journal article" date="2020" name="Genome Biol. Evol.">
        <title>A new high-quality draft genome assembly of the Chinese cordyceps Ophiocordyceps sinensis.</title>
        <authorList>
            <person name="Shu R."/>
            <person name="Zhang J."/>
            <person name="Meng Q."/>
            <person name="Zhang H."/>
            <person name="Zhou G."/>
            <person name="Li M."/>
            <person name="Wu P."/>
            <person name="Zhao Y."/>
            <person name="Chen C."/>
            <person name="Qin Q."/>
        </authorList>
    </citation>
    <scope>NUCLEOTIDE SEQUENCE [LARGE SCALE GENOMIC DNA]</scope>
    <source>
        <strain evidence="2 3">IOZ07</strain>
    </source>
</reference>
<accession>A0A8H4LYN6</accession>
<comment type="caution">
    <text evidence="2">The sequence shown here is derived from an EMBL/GenBank/DDBJ whole genome shotgun (WGS) entry which is preliminary data.</text>
</comment>
<dbReference type="EMBL" id="JAAVMX010000005">
    <property type="protein sequence ID" value="KAF4507934.1"/>
    <property type="molecule type" value="Genomic_DNA"/>
</dbReference>
<evidence type="ECO:0000256" key="1">
    <source>
        <dbReference type="SAM" id="MobiDB-lite"/>
    </source>
</evidence>
<organism evidence="2 3">
    <name type="scientific">Ophiocordyceps sinensis</name>
    <dbReference type="NCBI Taxonomy" id="72228"/>
    <lineage>
        <taxon>Eukaryota</taxon>
        <taxon>Fungi</taxon>
        <taxon>Dikarya</taxon>
        <taxon>Ascomycota</taxon>
        <taxon>Pezizomycotina</taxon>
        <taxon>Sordariomycetes</taxon>
        <taxon>Hypocreomycetidae</taxon>
        <taxon>Hypocreales</taxon>
        <taxon>Ophiocordycipitaceae</taxon>
        <taxon>Ophiocordyceps</taxon>
    </lineage>
</organism>
<proteinExistence type="predicted"/>
<sequence length="199" mass="22032">MSAKAAWDVATRARSTAQDQPRKINRARSTAQDQPRKINRAKRAAENDEQQNTSLSALVIAVEQPRRLGPAACHVPAKPRPLRTRCRTTRRYARSPIARATLVYYAELARAAIEGATTARWLCLSNHRRRHRHHHPPPVYSYPPAAAPQPTEQQTTTLLRQTAQPFMASALAMATNFCALAFSSQHQSSVKAGGPPATR</sequence>